<accession>A0ABT7X9Z8</accession>
<evidence type="ECO:0000313" key="1">
    <source>
        <dbReference type="EMBL" id="MDN0050912.1"/>
    </source>
</evidence>
<organism evidence="1 2">
    <name type="scientific">Bacteroides gallinaceum</name>
    <dbReference type="NCBI Taxonomy" id="1462571"/>
    <lineage>
        <taxon>Bacteria</taxon>
        <taxon>Pseudomonadati</taxon>
        <taxon>Bacteroidota</taxon>
        <taxon>Bacteroidia</taxon>
        <taxon>Bacteroidales</taxon>
        <taxon>Bacteroidaceae</taxon>
        <taxon>Bacteroides</taxon>
    </lineage>
</organism>
<gene>
    <name evidence="1" type="ORF">QVO10_16290</name>
</gene>
<keyword evidence="2" id="KW-1185">Reference proteome</keyword>
<dbReference type="EMBL" id="JAUEII010000056">
    <property type="protein sequence ID" value="MDN0050912.1"/>
    <property type="molecule type" value="Genomic_DNA"/>
</dbReference>
<evidence type="ECO:0000313" key="2">
    <source>
        <dbReference type="Proteomes" id="UP001167871"/>
    </source>
</evidence>
<dbReference type="RefSeq" id="WP_162614454.1">
    <property type="nucleotide sequence ID" value="NZ_JAUDCD010000003.1"/>
</dbReference>
<dbReference type="Proteomes" id="UP001167871">
    <property type="component" value="Unassembled WGS sequence"/>
</dbReference>
<name>A0ABT7X9Z8_9BACE</name>
<sequence>MYEFKMKNEERQSQNFFIRMVNLARAGVANGELKPDESVMHIPAFVSGTICIGMRI</sequence>
<comment type="caution">
    <text evidence="1">The sequence shown here is derived from an EMBL/GenBank/DDBJ whole genome shotgun (WGS) entry which is preliminary data.</text>
</comment>
<proteinExistence type="predicted"/>
<reference evidence="1" key="1">
    <citation type="submission" date="2023-06" db="EMBL/GenBank/DDBJ databases">
        <authorList>
            <person name="Zeman M."/>
            <person name="Kubasova T."/>
            <person name="Jahodarova E."/>
            <person name="Nykrynova M."/>
            <person name="Rychlik I."/>
        </authorList>
    </citation>
    <scope>NUCLEOTIDE SEQUENCE</scope>
    <source>
        <strain evidence="1">84_SSukc20</strain>
    </source>
</reference>
<protein>
    <submittedName>
        <fullName evidence="1">Uncharacterized protein</fullName>
    </submittedName>
</protein>
<reference evidence="1" key="2">
    <citation type="submission" date="2024-05" db="EMBL/GenBank/DDBJ databases">
        <title>Identification and characterization of horizontal gene transfer across gut microbiota members of farm animals based on homology search.</title>
        <authorList>
            <person name="Schwarzerova J."/>
            <person name="Nykrynova M."/>
            <person name="Jureckova K."/>
            <person name="Cejkova D."/>
            <person name="Rychlik I."/>
        </authorList>
    </citation>
    <scope>NUCLEOTIDE SEQUENCE</scope>
    <source>
        <strain evidence="1">84_SSukc20</strain>
    </source>
</reference>